<evidence type="ECO:0000256" key="1">
    <source>
        <dbReference type="SAM" id="MobiDB-lite"/>
    </source>
</evidence>
<proteinExistence type="predicted"/>
<accession>A0A6M3KUC5</accession>
<protein>
    <submittedName>
        <fullName evidence="2">Uncharacterized protein</fullName>
    </submittedName>
</protein>
<feature type="region of interest" description="Disordered" evidence="1">
    <location>
        <begin position="1"/>
        <end position="36"/>
    </location>
</feature>
<feature type="compositionally biased region" description="Polar residues" evidence="1">
    <location>
        <begin position="24"/>
        <end position="33"/>
    </location>
</feature>
<evidence type="ECO:0000313" key="2">
    <source>
        <dbReference type="EMBL" id="QJA85763.1"/>
    </source>
</evidence>
<reference evidence="2" key="1">
    <citation type="submission" date="2020-03" db="EMBL/GenBank/DDBJ databases">
        <title>The deep terrestrial virosphere.</title>
        <authorList>
            <person name="Holmfeldt K."/>
            <person name="Nilsson E."/>
            <person name="Simone D."/>
            <person name="Lopez-Fernandez M."/>
            <person name="Wu X."/>
            <person name="de Brujin I."/>
            <person name="Lundin D."/>
            <person name="Andersson A."/>
            <person name="Bertilsson S."/>
            <person name="Dopson M."/>
        </authorList>
    </citation>
    <scope>NUCLEOTIDE SEQUENCE</scope>
    <source>
        <strain evidence="2">MM415B02177</strain>
    </source>
</reference>
<sequence length="74" mass="7711">MADPNAPQHSEGYGPAEQADDTRQAQQTVSNDAPTDVNLNAVIARTQAGTFTLIGEEFAAAAARRTIIADKGIA</sequence>
<name>A0A6M3KUC5_9ZZZZ</name>
<organism evidence="2">
    <name type="scientific">viral metagenome</name>
    <dbReference type="NCBI Taxonomy" id="1070528"/>
    <lineage>
        <taxon>unclassified sequences</taxon>
        <taxon>metagenomes</taxon>
        <taxon>organismal metagenomes</taxon>
    </lineage>
</organism>
<gene>
    <name evidence="2" type="ORF">MM415B02177_0004</name>
</gene>
<dbReference type="EMBL" id="MT142594">
    <property type="protein sequence ID" value="QJA85763.1"/>
    <property type="molecule type" value="Genomic_DNA"/>
</dbReference>
<dbReference type="AlphaFoldDB" id="A0A6M3KUC5"/>